<dbReference type="Proteomes" id="UP001418222">
    <property type="component" value="Unassembled WGS sequence"/>
</dbReference>
<dbReference type="GO" id="GO:0003677">
    <property type="term" value="F:DNA binding"/>
    <property type="evidence" value="ECO:0007669"/>
    <property type="project" value="UniProtKB-KW"/>
</dbReference>
<organism evidence="8 9">
    <name type="scientific">Platanthera zijinensis</name>
    <dbReference type="NCBI Taxonomy" id="2320716"/>
    <lineage>
        <taxon>Eukaryota</taxon>
        <taxon>Viridiplantae</taxon>
        <taxon>Streptophyta</taxon>
        <taxon>Embryophyta</taxon>
        <taxon>Tracheophyta</taxon>
        <taxon>Spermatophyta</taxon>
        <taxon>Magnoliopsida</taxon>
        <taxon>Liliopsida</taxon>
        <taxon>Asparagales</taxon>
        <taxon>Orchidaceae</taxon>
        <taxon>Orchidoideae</taxon>
        <taxon>Orchideae</taxon>
        <taxon>Orchidinae</taxon>
        <taxon>Platanthera</taxon>
    </lineage>
</organism>
<dbReference type="EMBL" id="JBBWWQ010000005">
    <property type="protein sequence ID" value="KAK8947118.1"/>
    <property type="molecule type" value="Genomic_DNA"/>
</dbReference>
<reference evidence="8 9" key="1">
    <citation type="journal article" date="2022" name="Nat. Plants">
        <title>Genomes of leafy and leafless Platanthera orchids illuminate the evolution of mycoheterotrophy.</title>
        <authorList>
            <person name="Li M.H."/>
            <person name="Liu K.W."/>
            <person name="Li Z."/>
            <person name="Lu H.C."/>
            <person name="Ye Q.L."/>
            <person name="Zhang D."/>
            <person name="Wang J.Y."/>
            <person name="Li Y.F."/>
            <person name="Zhong Z.M."/>
            <person name="Liu X."/>
            <person name="Yu X."/>
            <person name="Liu D.K."/>
            <person name="Tu X.D."/>
            <person name="Liu B."/>
            <person name="Hao Y."/>
            <person name="Liao X.Y."/>
            <person name="Jiang Y.T."/>
            <person name="Sun W.H."/>
            <person name="Chen J."/>
            <person name="Chen Y.Q."/>
            <person name="Ai Y."/>
            <person name="Zhai J.W."/>
            <person name="Wu S.S."/>
            <person name="Zhou Z."/>
            <person name="Hsiao Y.Y."/>
            <person name="Wu W.L."/>
            <person name="Chen Y.Y."/>
            <person name="Lin Y.F."/>
            <person name="Hsu J.L."/>
            <person name="Li C.Y."/>
            <person name="Wang Z.W."/>
            <person name="Zhao X."/>
            <person name="Zhong W.Y."/>
            <person name="Ma X.K."/>
            <person name="Ma L."/>
            <person name="Huang J."/>
            <person name="Chen G.Z."/>
            <person name="Huang M.Z."/>
            <person name="Huang L."/>
            <person name="Peng D.H."/>
            <person name="Luo Y.B."/>
            <person name="Zou S.Q."/>
            <person name="Chen S.P."/>
            <person name="Lan S."/>
            <person name="Tsai W.C."/>
            <person name="Van de Peer Y."/>
            <person name="Liu Z.J."/>
        </authorList>
    </citation>
    <scope>NUCLEOTIDE SEQUENCE [LARGE SCALE GENOMIC DNA]</scope>
    <source>
        <strain evidence="8">Lor287</strain>
    </source>
</reference>
<dbReference type="SUPFAM" id="SSF90229">
    <property type="entry name" value="CCCH zinc finger"/>
    <property type="match status" value="5"/>
</dbReference>
<gene>
    <name evidence="8" type="ORF">KSP39_PZI006744</name>
</gene>
<feature type="zinc finger region" description="C3H1-type" evidence="5">
    <location>
        <begin position="140"/>
        <end position="168"/>
    </location>
</feature>
<dbReference type="Gene3D" id="2.30.30.1190">
    <property type="match status" value="1"/>
</dbReference>
<feature type="domain" description="C3H1-type" evidence="7">
    <location>
        <begin position="329"/>
        <end position="357"/>
    </location>
</feature>
<feature type="domain" description="C3H1-type" evidence="7">
    <location>
        <begin position="140"/>
        <end position="168"/>
    </location>
</feature>
<proteinExistence type="predicted"/>
<name>A0AAP0GA68_9ASPA</name>
<keyword evidence="2 5" id="KW-0863">Zinc-finger</keyword>
<feature type="domain" description="C3H1-type" evidence="7">
    <location>
        <begin position="44"/>
        <end position="72"/>
    </location>
</feature>
<dbReference type="PANTHER" id="PTHR12506">
    <property type="entry name" value="PROTEIN PHOSPHATASE RELATED"/>
    <property type="match status" value="1"/>
</dbReference>
<feature type="domain" description="C3H1-type" evidence="7">
    <location>
        <begin position="283"/>
        <end position="311"/>
    </location>
</feature>
<dbReference type="InterPro" id="IPR050974">
    <property type="entry name" value="Plant_ZF_CCCH"/>
</dbReference>
<keyword evidence="3 5" id="KW-0862">Zinc</keyword>
<dbReference type="PROSITE" id="PS50103">
    <property type="entry name" value="ZF_C3H1"/>
    <property type="match status" value="5"/>
</dbReference>
<dbReference type="Pfam" id="PF00642">
    <property type="entry name" value="zf-CCCH"/>
    <property type="match status" value="5"/>
</dbReference>
<evidence type="ECO:0000313" key="9">
    <source>
        <dbReference type="Proteomes" id="UP001418222"/>
    </source>
</evidence>
<dbReference type="AlphaFoldDB" id="A0AAP0GA68"/>
<feature type="domain" description="C3H1-type" evidence="7">
    <location>
        <begin position="94"/>
        <end position="122"/>
    </location>
</feature>
<keyword evidence="4" id="KW-0238">DNA-binding</keyword>
<evidence type="ECO:0000256" key="4">
    <source>
        <dbReference type="ARBA" id="ARBA00023125"/>
    </source>
</evidence>
<feature type="region of interest" description="Disordered" evidence="6">
    <location>
        <begin position="1"/>
        <end position="41"/>
    </location>
</feature>
<evidence type="ECO:0000256" key="3">
    <source>
        <dbReference type="ARBA" id="ARBA00022833"/>
    </source>
</evidence>
<protein>
    <submittedName>
        <fullName evidence="8">Zinc finger CCCH domain-containing protein 32</fullName>
    </submittedName>
</protein>
<evidence type="ECO:0000259" key="7">
    <source>
        <dbReference type="PROSITE" id="PS50103"/>
    </source>
</evidence>
<keyword evidence="9" id="KW-1185">Reference proteome</keyword>
<dbReference type="SMART" id="SM00356">
    <property type="entry name" value="ZnF_C3H1"/>
    <property type="match status" value="5"/>
</dbReference>
<evidence type="ECO:0000256" key="1">
    <source>
        <dbReference type="ARBA" id="ARBA00022723"/>
    </source>
</evidence>
<feature type="zinc finger region" description="C3H1-type" evidence="5">
    <location>
        <begin position="329"/>
        <end position="357"/>
    </location>
</feature>
<feature type="zinc finger region" description="C3H1-type" evidence="5">
    <location>
        <begin position="94"/>
        <end position="122"/>
    </location>
</feature>
<dbReference type="PANTHER" id="PTHR12506:SF41">
    <property type="entry name" value="ZINC FINGER CCCH DOMAIN-CONTAINING PROTEIN 58"/>
    <property type="match status" value="1"/>
</dbReference>
<feature type="compositionally biased region" description="Gly residues" evidence="6">
    <location>
        <begin position="25"/>
        <end position="35"/>
    </location>
</feature>
<comment type="caution">
    <text evidence="8">The sequence shown here is derived from an EMBL/GenBank/DDBJ whole genome shotgun (WGS) entry which is preliminary data.</text>
</comment>
<feature type="compositionally biased region" description="Basic and acidic residues" evidence="6">
    <location>
        <begin position="1"/>
        <end position="11"/>
    </location>
</feature>
<accession>A0AAP0GA68</accession>
<keyword evidence="1 5" id="KW-0479">Metal-binding</keyword>
<dbReference type="GO" id="GO:0003729">
    <property type="term" value="F:mRNA binding"/>
    <property type="evidence" value="ECO:0007669"/>
    <property type="project" value="TreeGrafter"/>
</dbReference>
<dbReference type="InterPro" id="IPR000571">
    <property type="entry name" value="Znf_CCCH"/>
</dbReference>
<feature type="zinc finger region" description="C3H1-type" evidence="5">
    <location>
        <begin position="283"/>
        <end position="311"/>
    </location>
</feature>
<evidence type="ECO:0000313" key="8">
    <source>
        <dbReference type="EMBL" id="KAK8947118.1"/>
    </source>
</evidence>
<evidence type="ECO:0000256" key="6">
    <source>
        <dbReference type="SAM" id="MobiDB-lite"/>
    </source>
</evidence>
<dbReference type="Gene3D" id="4.10.1000.10">
    <property type="entry name" value="Zinc finger, CCCH-type"/>
    <property type="match status" value="2"/>
</dbReference>
<dbReference type="GO" id="GO:0008270">
    <property type="term" value="F:zinc ion binding"/>
    <property type="evidence" value="ECO:0007669"/>
    <property type="project" value="UniProtKB-KW"/>
</dbReference>
<feature type="zinc finger region" description="C3H1-type" evidence="5">
    <location>
        <begin position="44"/>
        <end position="72"/>
    </location>
</feature>
<dbReference type="InterPro" id="IPR036855">
    <property type="entry name" value="Znf_CCCH_sf"/>
</dbReference>
<evidence type="ECO:0000256" key="2">
    <source>
        <dbReference type="ARBA" id="ARBA00022771"/>
    </source>
</evidence>
<evidence type="ECO:0000256" key="5">
    <source>
        <dbReference type="PROSITE-ProRule" id="PRU00723"/>
    </source>
</evidence>
<sequence>MDPHGGDRPHPDPNSGLEEPMWRLGLGGGGGGRSAGEGTVYPERPGERDCAYYLRTGTCGYGDRCRYNHPIDRGKTFPQTVGAARMVGGEYPERYGQALCEHYLKTGTCRFGSSCKYHHPRQGDGSVQAVPLNIYGYPLRPGEEECSYFMKTGRCKYGLTCKFHHPLPPTSSLPSHAPAFYPASVAAPQQYPEMGGWQFGGSSSALSGAYMPSSYGPIMIQPGVIPLPSWNPYLGSLGEAVSSGQPSQSSSSFAPGYPGLYHSVISSSGPSSSAQREHNFPQRPGQHECHYYMKTGECKYGATCKYHHPLDWRLPVANYTLSPLGLPLRPGAQTCPYYAQHGLCKFGPTCKFDHPISSSIDMPAAPY</sequence>